<dbReference type="Pfam" id="PF24444">
    <property type="entry name" value="DUF7563"/>
    <property type="match status" value="1"/>
</dbReference>
<gene>
    <name evidence="1" type="ORF">ACFQE1_09365</name>
</gene>
<accession>A0ABD5RZX1</accession>
<dbReference type="EMBL" id="JBHSWU010000219">
    <property type="protein sequence ID" value="MFC6724578.1"/>
    <property type="molecule type" value="Genomic_DNA"/>
</dbReference>
<name>A0ABD5RZX1_9EURY</name>
<dbReference type="InterPro" id="IPR055985">
    <property type="entry name" value="DUF7563"/>
</dbReference>
<evidence type="ECO:0000313" key="1">
    <source>
        <dbReference type="EMBL" id="MFC6724578.1"/>
    </source>
</evidence>
<reference evidence="1 2" key="1">
    <citation type="journal article" date="2019" name="Int. J. Syst. Evol. Microbiol.">
        <title>The Global Catalogue of Microorganisms (GCM) 10K type strain sequencing project: providing services to taxonomists for standard genome sequencing and annotation.</title>
        <authorList>
            <consortium name="The Broad Institute Genomics Platform"/>
            <consortium name="The Broad Institute Genome Sequencing Center for Infectious Disease"/>
            <person name="Wu L."/>
            <person name="Ma J."/>
        </authorList>
    </citation>
    <scope>NUCLEOTIDE SEQUENCE [LARGE SCALE GENOMIC DNA]</scope>
    <source>
        <strain evidence="1 2">NBRC 111368</strain>
    </source>
</reference>
<organism evidence="1 2">
    <name type="scientific">Halobium palmae</name>
    <dbReference type="NCBI Taxonomy" id="1776492"/>
    <lineage>
        <taxon>Archaea</taxon>
        <taxon>Methanobacteriati</taxon>
        <taxon>Methanobacteriota</taxon>
        <taxon>Stenosarchaea group</taxon>
        <taxon>Halobacteria</taxon>
        <taxon>Halobacteriales</taxon>
        <taxon>Haloferacaceae</taxon>
        <taxon>Halobium</taxon>
    </lineage>
</organism>
<evidence type="ECO:0000313" key="2">
    <source>
        <dbReference type="Proteomes" id="UP001596328"/>
    </source>
</evidence>
<dbReference type="AlphaFoldDB" id="A0ABD5RZX1"/>
<proteinExistence type="predicted"/>
<evidence type="ECO:0008006" key="3">
    <source>
        <dbReference type="Google" id="ProtNLM"/>
    </source>
</evidence>
<sequence>MPECQNCGSFVTENYVRVFAPDGMEHPRVCPRCEDKLRDGSEIREARSKRQ</sequence>
<comment type="caution">
    <text evidence="1">The sequence shown here is derived from an EMBL/GenBank/DDBJ whole genome shotgun (WGS) entry which is preliminary data.</text>
</comment>
<keyword evidence="2" id="KW-1185">Reference proteome</keyword>
<dbReference type="Proteomes" id="UP001596328">
    <property type="component" value="Unassembled WGS sequence"/>
</dbReference>
<protein>
    <recommendedName>
        <fullName evidence="3">Small CPxCG-related zinc finger protein</fullName>
    </recommendedName>
</protein>